<dbReference type="InterPro" id="IPR036249">
    <property type="entry name" value="Thioredoxin-like_sf"/>
</dbReference>
<dbReference type="Proteomes" id="UP000189670">
    <property type="component" value="Unassembled WGS sequence"/>
</dbReference>
<dbReference type="Gene3D" id="3.40.30.80">
    <property type="match status" value="1"/>
</dbReference>
<gene>
    <name evidence="1" type="ORF">OMM_00855</name>
</gene>
<dbReference type="GO" id="GO:0016787">
    <property type="term" value="F:hydrolase activity"/>
    <property type="evidence" value="ECO:0007669"/>
    <property type="project" value="UniProtKB-KW"/>
</dbReference>
<dbReference type="EMBL" id="ATBP01000051">
    <property type="protein sequence ID" value="ETR73569.1"/>
    <property type="molecule type" value="Genomic_DNA"/>
</dbReference>
<organism evidence="1 2">
    <name type="scientific">Candidatus Magnetoglobus multicellularis str. Araruama</name>
    <dbReference type="NCBI Taxonomy" id="890399"/>
    <lineage>
        <taxon>Bacteria</taxon>
        <taxon>Pseudomonadati</taxon>
        <taxon>Thermodesulfobacteriota</taxon>
        <taxon>Desulfobacteria</taxon>
        <taxon>Desulfobacterales</taxon>
        <taxon>Desulfobacteraceae</taxon>
        <taxon>Candidatus Magnetoglobus</taxon>
    </lineage>
</organism>
<dbReference type="AlphaFoldDB" id="A0A1V1PF82"/>
<reference evidence="2" key="1">
    <citation type="submission" date="2012-11" db="EMBL/GenBank/DDBJ databases">
        <authorList>
            <person name="Lucero-Rivera Y.E."/>
            <person name="Tovar-Ramirez D."/>
        </authorList>
    </citation>
    <scope>NUCLEOTIDE SEQUENCE [LARGE SCALE GENOMIC DNA]</scope>
    <source>
        <strain evidence="2">Araruama</strain>
    </source>
</reference>
<dbReference type="SUPFAM" id="SSF52833">
    <property type="entry name" value="Thioredoxin-like"/>
    <property type="match status" value="1"/>
</dbReference>
<comment type="caution">
    <text evidence="1">The sequence shown here is derived from an EMBL/GenBank/DDBJ whole genome shotgun (WGS) entry which is preliminary data.</text>
</comment>
<protein>
    <submittedName>
        <fullName evidence="1">HAD family hydrolase</fullName>
    </submittedName>
</protein>
<evidence type="ECO:0000313" key="2">
    <source>
        <dbReference type="Proteomes" id="UP000189670"/>
    </source>
</evidence>
<accession>A0A1V1PF82</accession>
<evidence type="ECO:0000313" key="1">
    <source>
        <dbReference type="EMBL" id="ETR73569.1"/>
    </source>
</evidence>
<proteinExistence type="predicted"/>
<sequence length="316" mass="35965">MKQYNINPIQEWQKKRKQKISITIHTRRLDSNDTFYAYGKSLADQCENIDIAFDKTTSDFPEIQIIDNLHFHSIPDGTEINPFLTALGYQSKPPEMLPLYTDIQTLSETSLILFVSPHCPNCPTMLQSLLPIVWFNPKIDLSIIDAGLFPEHSERHNIHSVPTLLYKSFKWTGEAKITEIVDIIKNEPEEWHIKSLERMISEGKAIQLGEAVLDRGQFFEQIDSLIAHELLSMRLGAMVCVEKVAEDNHPLAQTLCDTIWTLIPTVNEQVQGDLIYLSGICGNDSHIPKLEQLATQVNNEDIKEAISEAIETIQDQ</sequence>
<name>A0A1V1PF82_9BACT</name>
<keyword evidence="1" id="KW-0378">Hydrolase</keyword>